<dbReference type="PROSITE" id="PS51257">
    <property type="entry name" value="PROKAR_LIPOPROTEIN"/>
    <property type="match status" value="1"/>
</dbReference>
<feature type="signal peptide" evidence="1">
    <location>
        <begin position="1"/>
        <end position="21"/>
    </location>
</feature>
<keyword evidence="3" id="KW-1185">Reference proteome</keyword>
<protein>
    <recommendedName>
        <fullName evidence="4">Lipoprotein</fullName>
    </recommendedName>
</protein>
<sequence length="122" mass="12659">MRGFGWCGVALAVVLATGCAAGVAGFGAPPLSALQAQCGVQADYGADAPAVYSALLDAYVGYRHRRVTQADFCAFQNSIAERHAALVAGGSDARPAWAEFFNEARVKAINWRAAVDPSLRGG</sequence>
<dbReference type="OrthoDB" id="9006353at2"/>
<reference evidence="2 3" key="1">
    <citation type="submission" date="2018-01" db="EMBL/GenBank/DDBJ databases">
        <title>Whole genome analyses suggest that Burkholderia sensu lato contains two further novel genera in the rhizoxinica-symbiotica group Mycetohabitans gen. nov., and Trinickia gen. nov.: implications for the evolution of diazotrophy and nodulation in the Burkholderiaceae.</title>
        <authorList>
            <person name="Estrada-de los Santos P."/>
            <person name="Palmer M."/>
            <person name="Chavez-Ramirez B."/>
            <person name="Beukes C."/>
            <person name="Steenkamp E.T."/>
            <person name="Hirsch A.M."/>
            <person name="Manyaka P."/>
            <person name="Maluk M."/>
            <person name="Lafos M."/>
            <person name="Crook M."/>
            <person name="Gross E."/>
            <person name="Simon M.F."/>
            <person name="Bueno dos Reis Junior F."/>
            <person name="Poole P.S."/>
            <person name="Venter S.N."/>
            <person name="James E.K."/>
        </authorList>
    </citation>
    <scope>NUCLEOTIDE SEQUENCE [LARGE SCALE GENOMIC DNA]</scope>
    <source>
        <strain evidence="2 3">JPY 581</strain>
    </source>
</reference>
<name>A0A2N7X3Y9_9BURK</name>
<evidence type="ECO:0000313" key="2">
    <source>
        <dbReference type="EMBL" id="PMS36334.1"/>
    </source>
</evidence>
<feature type="chain" id="PRO_5014711568" description="Lipoprotein" evidence="1">
    <location>
        <begin position="22"/>
        <end position="122"/>
    </location>
</feature>
<evidence type="ECO:0000313" key="3">
    <source>
        <dbReference type="Proteomes" id="UP000235777"/>
    </source>
</evidence>
<evidence type="ECO:0000256" key="1">
    <source>
        <dbReference type="SAM" id="SignalP"/>
    </source>
</evidence>
<keyword evidence="1" id="KW-0732">Signal</keyword>
<gene>
    <name evidence="2" type="ORF">C0Z20_12695</name>
</gene>
<organism evidence="2 3">
    <name type="scientific">Trinickia symbiotica</name>
    <dbReference type="NCBI Taxonomy" id="863227"/>
    <lineage>
        <taxon>Bacteria</taxon>
        <taxon>Pseudomonadati</taxon>
        <taxon>Pseudomonadota</taxon>
        <taxon>Betaproteobacteria</taxon>
        <taxon>Burkholderiales</taxon>
        <taxon>Burkholderiaceae</taxon>
        <taxon>Trinickia</taxon>
    </lineage>
</organism>
<dbReference type="Proteomes" id="UP000235777">
    <property type="component" value="Unassembled WGS sequence"/>
</dbReference>
<accession>A0A2N7X3Y9</accession>
<evidence type="ECO:0008006" key="4">
    <source>
        <dbReference type="Google" id="ProtNLM"/>
    </source>
</evidence>
<dbReference type="AlphaFoldDB" id="A0A2N7X3Y9"/>
<comment type="caution">
    <text evidence="2">The sequence shown here is derived from an EMBL/GenBank/DDBJ whole genome shotgun (WGS) entry which is preliminary data.</text>
</comment>
<proteinExistence type="predicted"/>
<dbReference type="EMBL" id="PNYC01000007">
    <property type="protein sequence ID" value="PMS36334.1"/>
    <property type="molecule type" value="Genomic_DNA"/>
</dbReference>